<evidence type="ECO:0000256" key="1">
    <source>
        <dbReference type="ARBA" id="ARBA00004141"/>
    </source>
</evidence>
<evidence type="ECO:0000256" key="5">
    <source>
        <dbReference type="SAM" id="MobiDB-lite"/>
    </source>
</evidence>
<dbReference type="PANTHER" id="PTHR37451:SF1">
    <property type="entry name" value="MARVEL DOMAIN-CONTAINING PROTEIN"/>
    <property type="match status" value="1"/>
</dbReference>
<feature type="compositionally biased region" description="Polar residues" evidence="5">
    <location>
        <begin position="147"/>
        <end position="161"/>
    </location>
</feature>
<keyword evidence="4 6" id="KW-0472">Membrane</keyword>
<evidence type="ECO:0000256" key="2">
    <source>
        <dbReference type="ARBA" id="ARBA00022692"/>
    </source>
</evidence>
<name>A0AAD4GX22_ASPNN</name>
<evidence type="ECO:0000259" key="7">
    <source>
        <dbReference type="Pfam" id="PF01284"/>
    </source>
</evidence>
<comment type="subcellular location">
    <subcellularLocation>
        <location evidence="1">Membrane</location>
        <topology evidence="1">Multi-pass membrane protein</topology>
    </subcellularLocation>
</comment>
<dbReference type="PANTHER" id="PTHR37451">
    <property type="entry name" value="MARVEL DOMAIN"/>
    <property type="match status" value="1"/>
</dbReference>
<evidence type="ECO:0000313" key="8">
    <source>
        <dbReference type="EMBL" id="KAF9892255.1"/>
    </source>
</evidence>
<feature type="transmembrane region" description="Helical" evidence="6">
    <location>
        <begin position="16"/>
        <end position="35"/>
    </location>
</feature>
<evidence type="ECO:0000256" key="3">
    <source>
        <dbReference type="ARBA" id="ARBA00022989"/>
    </source>
</evidence>
<dbReference type="GO" id="GO:0016020">
    <property type="term" value="C:membrane"/>
    <property type="evidence" value="ECO:0007669"/>
    <property type="project" value="UniProtKB-SubCell"/>
</dbReference>
<reference evidence="8" key="2">
    <citation type="submission" date="2020-02" db="EMBL/GenBank/DDBJ databases">
        <authorList>
            <person name="Gilchrist C.L.M."/>
            <person name="Chooi Y.-H."/>
        </authorList>
    </citation>
    <scope>NUCLEOTIDE SEQUENCE</scope>
    <source>
        <strain evidence="8">MST-FP2251</strain>
    </source>
</reference>
<keyword evidence="2 6" id="KW-0812">Transmembrane</keyword>
<evidence type="ECO:0000256" key="4">
    <source>
        <dbReference type="ARBA" id="ARBA00023136"/>
    </source>
</evidence>
<dbReference type="Proteomes" id="UP001194746">
    <property type="component" value="Unassembled WGS sequence"/>
</dbReference>
<reference evidence="8" key="1">
    <citation type="journal article" date="2019" name="Beilstein J. Org. Chem.">
        <title>Nanangenines: drimane sesquiterpenoids as the dominant metabolite cohort of a novel Australian fungus, Aspergillus nanangensis.</title>
        <authorList>
            <person name="Lacey H.J."/>
            <person name="Gilchrist C.L.M."/>
            <person name="Crombie A."/>
            <person name="Kalaitzis J.A."/>
            <person name="Vuong D."/>
            <person name="Rutledge P.J."/>
            <person name="Turner P."/>
            <person name="Pitt J.I."/>
            <person name="Lacey E."/>
            <person name="Chooi Y.H."/>
            <person name="Piggott A.M."/>
        </authorList>
    </citation>
    <scope>NUCLEOTIDE SEQUENCE</scope>
    <source>
        <strain evidence="8">MST-FP2251</strain>
    </source>
</reference>
<organism evidence="8 9">
    <name type="scientific">Aspergillus nanangensis</name>
    <dbReference type="NCBI Taxonomy" id="2582783"/>
    <lineage>
        <taxon>Eukaryota</taxon>
        <taxon>Fungi</taxon>
        <taxon>Dikarya</taxon>
        <taxon>Ascomycota</taxon>
        <taxon>Pezizomycotina</taxon>
        <taxon>Eurotiomycetes</taxon>
        <taxon>Eurotiomycetidae</taxon>
        <taxon>Eurotiales</taxon>
        <taxon>Aspergillaceae</taxon>
        <taxon>Aspergillus</taxon>
        <taxon>Aspergillus subgen. Circumdati</taxon>
    </lineage>
</organism>
<dbReference type="AlphaFoldDB" id="A0AAD4GX22"/>
<comment type="caution">
    <text evidence="8">The sequence shown here is derived from an EMBL/GenBank/DDBJ whole genome shotgun (WGS) entry which is preliminary data.</text>
</comment>
<keyword evidence="3 6" id="KW-1133">Transmembrane helix</keyword>
<feature type="transmembrane region" description="Helical" evidence="6">
    <location>
        <begin position="71"/>
        <end position="93"/>
    </location>
</feature>
<feature type="transmembrane region" description="Helical" evidence="6">
    <location>
        <begin position="41"/>
        <end position="59"/>
    </location>
</feature>
<evidence type="ECO:0000256" key="6">
    <source>
        <dbReference type="SAM" id="Phobius"/>
    </source>
</evidence>
<proteinExistence type="predicted"/>
<evidence type="ECO:0000313" key="9">
    <source>
        <dbReference type="Proteomes" id="UP001194746"/>
    </source>
</evidence>
<feature type="transmembrane region" description="Helical" evidence="6">
    <location>
        <begin position="108"/>
        <end position="132"/>
    </location>
</feature>
<feature type="region of interest" description="Disordered" evidence="5">
    <location>
        <begin position="140"/>
        <end position="161"/>
    </location>
</feature>
<dbReference type="InterPro" id="IPR008253">
    <property type="entry name" value="Marvel"/>
</dbReference>
<keyword evidence="9" id="KW-1185">Reference proteome</keyword>
<protein>
    <recommendedName>
        <fullName evidence="7">MARVEL domain-containing protein</fullName>
    </recommendedName>
</protein>
<accession>A0AAD4GX22</accession>
<dbReference type="Pfam" id="PF01284">
    <property type="entry name" value="MARVEL"/>
    <property type="match status" value="1"/>
</dbReference>
<gene>
    <name evidence="8" type="ORF">FE257_002032</name>
</gene>
<feature type="domain" description="MARVEL" evidence="7">
    <location>
        <begin position="11"/>
        <end position="128"/>
    </location>
</feature>
<sequence length="161" mass="17469">MLYENYWIQPVRGIQTLFGIVIFGLIAYILAVFQFDNVTKFMLFNGIWTGFIATPYLAIAPVHLPRVAHYIVVPVVEASTFVLLLVGLILLGIDLPSSGNCTSAGCKAALAAVIITAFECALFFLTTIRAVITGVRFHQTKDKPTTKGDTASHSTAAMESV</sequence>
<dbReference type="EMBL" id="VCAU01000013">
    <property type="protein sequence ID" value="KAF9892255.1"/>
    <property type="molecule type" value="Genomic_DNA"/>
</dbReference>